<sequence length="55" mass="6207">MNAPITPPRPEERGTKLPEKPKPRDTPFPAPGQPPTPKQKSELEDGKEEEHPREL</sequence>
<evidence type="ECO:0000313" key="2">
    <source>
        <dbReference type="Proteomes" id="UP001061991"/>
    </source>
</evidence>
<name>A0ACD4D960_9HYPH</name>
<keyword evidence="2" id="KW-1185">Reference proteome</keyword>
<organism evidence="1 2">
    <name type="scientific">Phyllobacterium zundukense</name>
    <dbReference type="NCBI Taxonomy" id="1867719"/>
    <lineage>
        <taxon>Bacteria</taxon>
        <taxon>Pseudomonadati</taxon>
        <taxon>Pseudomonadota</taxon>
        <taxon>Alphaproteobacteria</taxon>
        <taxon>Hyphomicrobiales</taxon>
        <taxon>Phyllobacteriaceae</taxon>
        <taxon>Phyllobacterium</taxon>
    </lineage>
</organism>
<evidence type="ECO:0000313" key="1">
    <source>
        <dbReference type="EMBL" id="UXN62339.1"/>
    </source>
</evidence>
<protein>
    <submittedName>
        <fullName evidence="1">Uncharacterized protein</fullName>
    </submittedName>
</protein>
<gene>
    <name evidence="1" type="ORF">N8E88_20360</name>
</gene>
<accession>A0ACD4D960</accession>
<proteinExistence type="predicted"/>
<reference evidence="1" key="1">
    <citation type="submission" date="2022-09" db="EMBL/GenBank/DDBJ databases">
        <title>Interaction between co-microsymbionts with complementary sets of symbiotic genes in legume-rhizobium systems.</title>
        <authorList>
            <person name="Safronova V."/>
            <person name="Sazanova A."/>
            <person name="Afonin A."/>
            <person name="Chirak E."/>
        </authorList>
    </citation>
    <scope>NUCLEOTIDE SEQUENCE</scope>
    <source>
        <strain evidence="1">A18/3m</strain>
    </source>
</reference>
<dbReference type="Proteomes" id="UP001061991">
    <property type="component" value="Chromosome"/>
</dbReference>
<dbReference type="EMBL" id="CP104973">
    <property type="protein sequence ID" value="UXN62339.1"/>
    <property type="molecule type" value="Genomic_DNA"/>
</dbReference>